<name>A0AAQ3XIV5_PASNO</name>
<dbReference type="EMBL" id="CP144754">
    <property type="protein sequence ID" value="WVZ99446.1"/>
    <property type="molecule type" value="Genomic_DNA"/>
</dbReference>
<sequence length="128" mass="13793">MLSCSRHMDIEALPPRRPPLACVLFDYAVAGGSSPGAGGAAVHRDRCQGNKMLSDTTRKYKATKEWIYNLSMIQEHGGCAGAACGREIDTMMGLVEMSAPDSDEDEATFGKHWKPPPVTLSIASEHSL</sequence>
<organism evidence="1 2">
    <name type="scientific">Paspalum notatum var. saurae</name>
    <dbReference type="NCBI Taxonomy" id="547442"/>
    <lineage>
        <taxon>Eukaryota</taxon>
        <taxon>Viridiplantae</taxon>
        <taxon>Streptophyta</taxon>
        <taxon>Embryophyta</taxon>
        <taxon>Tracheophyta</taxon>
        <taxon>Spermatophyta</taxon>
        <taxon>Magnoliopsida</taxon>
        <taxon>Liliopsida</taxon>
        <taxon>Poales</taxon>
        <taxon>Poaceae</taxon>
        <taxon>PACMAD clade</taxon>
        <taxon>Panicoideae</taxon>
        <taxon>Andropogonodae</taxon>
        <taxon>Paspaleae</taxon>
        <taxon>Paspalinae</taxon>
        <taxon>Paspalum</taxon>
    </lineage>
</organism>
<dbReference type="AlphaFoldDB" id="A0AAQ3XIV5"/>
<evidence type="ECO:0000313" key="1">
    <source>
        <dbReference type="EMBL" id="WVZ99446.1"/>
    </source>
</evidence>
<reference evidence="1 2" key="1">
    <citation type="submission" date="2024-02" db="EMBL/GenBank/DDBJ databases">
        <title>High-quality chromosome-scale genome assembly of Pensacola bahiagrass (Paspalum notatum Flugge var. saurae).</title>
        <authorList>
            <person name="Vega J.M."/>
            <person name="Podio M."/>
            <person name="Orjuela J."/>
            <person name="Siena L.A."/>
            <person name="Pessino S.C."/>
            <person name="Combes M.C."/>
            <person name="Mariac C."/>
            <person name="Albertini E."/>
            <person name="Pupilli F."/>
            <person name="Ortiz J.P.A."/>
            <person name="Leblanc O."/>
        </authorList>
    </citation>
    <scope>NUCLEOTIDE SEQUENCE [LARGE SCALE GENOMIC DNA]</scope>
    <source>
        <strain evidence="1">R1</strain>
        <tissue evidence="1">Leaf</tissue>
    </source>
</reference>
<accession>A0AAQ3XIV5</accession>
<protein>
    <submittedName>
        <fullName evidence="1">Uncharacterized protein</fullName>
    </submittedName>
</protein>
<evidence type="ECO:0000313" key="2">
    <source>
        <dbReference type="Proteomes" id="UP001341281"/>
    </source>
</evidence>
<dbReference type="Proteomes" id="UP001341281">
    <property type="component" value="Chromosome 10"/>
</dbReference>
<gene>
    <name evidence="1" type="ORF">U9M48_044742</name>
</gene>
<keyword evidence="2" id="KW-1185">Reference proteome</keyword>
<proteinExistence type="predicted"/>